<keyword evidence="2" id="KW-0472">Membrane</keyword>
<dbReference type="OrthoDB" id="3214169at2"/>
<sequence>MTRPTHSVDDAGTQRIPVPQPADQPYGQPYREPNPPADTPRYGADPNPATSHGGFVPYPDNGMAEMQYGRPPRPAGPGVEPSGVRTLWILAFVFSAVALLVPFVGFAAIACGAVAWGKGSRRGRLATFVAIAATIAGWVIGALVYLS</sequence>
<keyword evidence="2" id="KW-1133">Transmembrane helix</keyword>
<proteinExistence type="predicted"/>
<accession>A0A2I2L0S1</accession>
<gene>
    <name evidence="3" type="ORF">FRACA_730001</name>
</gene>
<dbReference type="Proteomes" id="UP000234331">
    <property type="component" value="Unassembled WGS sequence"/>
</dbReference>
<protein>
    <recommendedName>
        <fullName evidence="5">DUF4190 domain-containing protein</fullName>
    </recommendedName>
</protein>
<dbReference type="EMBL" id="FZMO01000540">
    <property type="protein sequence ID" value="SNQ51522.1"/>
    <property type="molecule type" value="Genomic_DNA"/>
</dbReference>
<evidence type="ECO:0000313" key="4">
    <source>
        <dbReference type="Proteomes" id="UP000234331"/>
    </source>
</evidence>
<evidence type="ECO:0008006" key="5">
    <source>
        <dbReference type="Google" id="ProtNLM"/>
    </source>
</evidence>
<evidence type="ECO:0000256" key="1">
    <source>
        <dbReference type="SAM" id="MobiDB-lite"/>
    </source>
</evidence>
<organism evidence="3 4">
    <name type="scientific">Frankia canadensis</name>
    <dbReference type="NCBI Taxonomy" id="1836972"/>
    <lineage>
        <taxon>Bacteria</taxon>
        <taxon>Bacillati</taxon>
        <taxon>Actinomycetota</taxon>
        <taxon>Actinomycetes</taxon>
        <taxon>Frankiales</taxon>
        <taxon>Frankiaceae</taxon>
        <taxon>Frankia</taxon>
    </lineage>
</organism>
<dbReference type="AlphaFoldDB" id="A0A2I2L0S1"/>
<feature type="transmembrane region" description="Helical" evidence="2">
    <location>
        <begin position="125"/>
        <end position="146"/>
    </location>
</feature>
<feature type="transmembrane region" description="Helical" evidence="2">
    <location>
        <begin position="87"/>
        <end position="113"/>
    </location>
</feature>
<dbReference type="RefSeq" id="WP_101835516.1">
    <property type="nucleotide sequence ID" value="NZ_FZMO01000540.1"/>
</dbReference>
<name>A0A2I2L0S1_9ACTN</name>
<feature type="region of interest" description="Disordered" evidence="1">
    <location>
        <begin position="1"/>
        <end position="57"/>
    </location>
</feature>
<evidence type="ECO:0000313" key="3">
    <source>
        <dbReference type="EMBL" id="SNQ51522.1"/>
    </source>
</evidence>
<keyword evidence="2" id="KW-0812">Transmembrane</keyword>
<evidence type="ECO:0000256" key="2">
    <source>
        <dbReference type="SAM" id="Phobius"/>
    </source>
</evidence>
<reference evidence="3 4" key="1">
    <citation type="submission" date="2017-06" db="EMBL/GenBank/DDBJ databases">
        <authorList>
            <person name="Kim H.J."/>
            <person name="Triplett B.A."/>
        </authorList>
    </citation>
    <scope>NUCLEOTIDE SEQUENCE [LARGE SCALE GENOMIC DNA]</scope>
    <source>
        <strain evidence="3">FRACA_ARgP5</strain>
    </source>
</reference>
<keyword evidence="4" id="KW-1185">Reference proteome</keyword>